<comment type="catalytic activity">
    <reaction evidence="9 10">
        <text>L-arginyl-[protein] + NAD(+) = N(omega)-(ADP-D-ribosyl)-L-arginyl-[protein] + nicotinamide + H(+)</text>
        <dbReference type="Rhea" id="RHEA:19149"/>
        <dbReference type="Rhea" id="RHEA-COMP:10532"/>
        <dbReference type="Rhea" id="RHEA-COMP:15087"/>
        <dbReference type="ChEBI" id="CHEBI:15378"/>
        <dbReference type="ChEBI" id="CHEBI:17154"/>
        <dbReference type="ChEBI" id="CHEBI:29965"/>
        <dbReference type="ChEBI" id="CHEBI:57540"/>
        <dbReference type="ChEBI" id="CHEBI:142554"/>
        <dbReference type="EC" id="2.4.2.31"/>
    </reaction>
</comment>
<reference evidence="11" key="2">
    <citation type="submission" date="2025-08" db="UniProtKB">
        <authorList>
            <consortium name="Ensembl"/>
        </authorList>
    </citation>
    <scope>IDENTIFICATION</scope>
</reference>
<dbReference type="InterPro" id="IPR050999">
    <property type="entry name" value="ADP-ribosyltransferase_ARG"/>
</dbReference>
<accession>H9GSJ6</accession>
<keyword evidence="3 10" id="KW-0808">Transferase</keyword>
<dbReference type="EC" id="2.4.2.31" evidence="10"/>
<dbReference type="SUPFAM" id="SSF56399">
    <property type="entry name" value="ADP-ribosylation"/>
    <property type="match status" value="1"/>
</dbReference>
<keyword evidence="6 10" id="KW-0521">NADP</keyword>
<evidence type="ECO:0000256" key="5">
    <source>
        <dbReference type="ARBA" id="ARBA00022729"/>
    </source>
</evidence>
<dbReference type="GeneTree" id="ENSGT01030000234601"/>
<dbReference type="PROSITE" id="PS01291">
    <property type="entry name" value="ART"/>
    <property type="match status" value="1"/>
</dbReference>
<dbReference type="AlphaFoldDB" id="H9GSJ6"/>
<evidence type="ECO:0000256" key="4">
    <source>
        <dbReference type="ARBA" id="ARBA00022695"/>
    </source>
</evidence>
<evidence type="ECO:0000313" key="12">
    <source>
        <dbReference type="Proteomes" id="UP000001646"/>
    </source>
</evidence>
<keyword evidence="8" id="KW-1015">Disulfide bond</keyword>
<dbReference type="FunFam" id="3.90.176.10:FF:000001">
    <property type="entry name" value="NAD(P)(+)--arginine ADP-ribosyltransferase"/>
    <property type="match status" value="1"/>
</dbReference>
<evidence type="ECO:0000256" key="2">
    <source>
        <dbReference type="ARBA" id="ARBA00022676"/>
    </source>
</evidence>
<dbReference type="Gene3D" id="3.90.176.10">
    <property type="entry name" value="Toxin ADP-ribosyltransferase, Chain A, domain 1"/>
    <property type="match status" value="1"/>
</dbReference>
<dbReference type="InParanoid" id="H9GSJ6"/>
<proteinExistence type="inferred from homology"/>
<evidence type="ECO:0000256" key="7">
    <source>
        <dbReference type="ARBA" id="ARBA00023027"/>
    </source>
</evidence>
<dbReference type="Proteomes" id="UP000001646">
    <property type="component" value="Unplaced"/>
</dbReference>
<keyword evidence="2 10" id="KW-0328">Glycosyltransferase</keyword>
<dbReference type="PROSITE" id="PS51996">
    <property type="entry name" value="TR_MART"/>
    <property type="match status" value="1"/>
</dbReference>
<dbReference type="PANTHER" id="PTHR10339:SF19">
    <property type="entry name" value="GPI-LINKED NAD(P)(+)--ARGININE ADP-RIBOSYLTRANSFERASE 1"/>
    <property type="match status" value="1"/>
</dbReference>
<organism evidence="11 12">
    <name type="scientific">Anolis carolinensis</name>
    <name type="common">Green anole</name>
    <name type="synonym">American chameleon</name>
    <dbReference type="NCBI Taxonomy" id="28377"/>
    <lineage>
        <taxon>Eukaryota</taxon>
        <taxon>Metazoa</taxon>
        <taxon>Chordata</taxon>
        <taxon>Craniata</taxon>
        <taxon>Vertebrata</taxon>
        <taxon>Euteleostomi</taxon>
        <taxon>Lepidosauria</taxon>
        <taxon>Squamata</taxon>
        <taxon>Bifurcata</taxon>
        <taxon>Unidentata</taxon>
        <taxon>Episquamata</taxon>
        <taxon>Toxicofera</taxon>
        <taxon>Iguania</taxon>
        <taxon>Dactyloidae</taxon>
        <taxon>Anolis</taxon>
    </lineage>
</organism>
<evidence type="ECO:0000313" key="11">
    <source>
        <dbReference type="Ensembl" id="ENSACAP00000019491.2"/>
    </source>
</evidence>
<dbReference type="Ensembl" id="ENSACAT00000028015.2">
    <property type="protein sequence ID" value="ENSACAP00000019491.2"/>
    <property type="gene ID" value="ENSACAG00000024009.3"/>
</dbReference>
<reference evidence="11" key="1">
    <citation type="submission" date="2009-12" db="EMBL/GenBank/DDBJ databases">
        <title>The Genome Sequence of Anolis carolinensis (Green Anole Lizard).</title>
        <authorList>
            <consortium name="The Genome Sequencing Platform"/>
            <person name="Di Palma F."/>
            <person name="Alfoldi J."/>
            <person name="Heiman D."/>
            <person name="Young S."/>
            <person name="Grabherr M."/>
            <person name="Johnson J."/>
            <person name="Lander E.S."/>
            <person name="Lindblad-Toh K."/>
        </authorList>
    </citation>
    <scope>NUCLEOTIDE SEQUENCE [LARGE SCALE GENOMIC DNA]</scope>
    <source>
        <strain evidence="11">JBL SC #1</strain>
    </source>
</reference>
<name>H9GSJ6_ANOCA</name>
<dbReference type="PANTHER" id="PTHR10339">
    <property type="entry name" value="ADP-RIBOSYLTRANSFERASE"/>
    <property type="match status" value="1"/>
</dbReference>
<keyword evidence="4" id="KW-0548">Nucleotidyltransferase</keyword>
<evidence type="ECO:0000256" key="9">
    <source>
        <dbReference type="ARBA" id="ARBA00047597"/>
    </source>
</evidence>
<evidence type="ECO:0000256" key="3">
    <source>
        <dbReference type="ARBA" id="ARBA00022679"/>
    </source>
</evidence>
<dbReference type="GO" id="GO:0106274">
    <property type="term" value="F:NAD+-protein-arginine ADP-ribosyltransferase activity"/>
    <property type="evidence" value="ECO:0007669"/>
    <property type="project" value="UniProtKB-EC"/>
</dbReference>
<evidence type="ECO:0000256" key="8">
    <source>
        <dbReference type="ARBA" id="ARBA00023157"/>
    </source>
</evidence>
<dbReference type="HOGENOM" id="CLU_059744_0_0_1"/>
<keyword evidence="12" id="KW-1185">Reference proteome</keyword>
<protein>
    <recommendedName>
        <fullName evidence="10">NAD(P)(+)--arginine ADP-ribosyltransferase</fullName>
        <ecNumber evidence="10">2.4.2.31</ecNumber>
    </recommendedName>
    <alternativeName>
        <fullName evidence="10">Mono(ADP-ribosyl)transferase</fullName>
    </alternativeName>
</protein>
<dbReference type="InterPro" id="IPR000768">
    <property type="entry name" value="ART"/>
</dbReference>
<dbReference type="eggNOG" id="ENOG502SKQR">
    <property type="taxonomic scope" value="Eukaryota"/>
</dbReference>
<dbReference type="PRINTS" id="PR00970">
    <property type="entry name" value="RIBTRNSFRASE"/>
</dbReference>
<keyword evidence="7 10" id="KW-0520">NAD</keyword>
<keyword evidence="5" id="KW-0732">Signal</keyword>
<reference evidence="11" key="3">
    <citation type="submission" date="2025-09" db="UniProtKB">
        <authorList>
            <consortium name="Ensembl"/>
        </authorList>
    </citation>
    <scope>IDENTIFICATION</scope>
</reference>
<dbReference type="Pfam" id="PF01129">
    <property type="entry name" value="ART"/>
    <property type="match status" value="1"/>
</dbReference>
<evidence type="ECO:0000256" key="1">
    <source>
        <dbReference type="ARBA" id="ARBA00009558"/>
    </source>
</evidence>
<sequence>VLLLPGRLVVLAQSKSSFFQVLCVITVPLDMAPNSFDDQYNGCDPDMEKNLMDPTQSDFASQPNFVAVWQLSRDKLKSSHNVPKNLGESYSVAITAYTHGGDLYKTFNEAVREGGQSSDHYHHNFTFKSFHFLLTKAHQVLQPSCRTVYRGIKGVRFSVSDLQKPIRFGQFASSSLEKQVAEHYGKDTLFTIQTCLGVDVSNFSFRPTHKEVLIPPYEVFSVVSIREEGGTTHIELKAKGKHSNFNCGLKSGKRWGTWRMGRGRQIIPHCSAVAPVLPRRPFPEGVVGRHLLGPAAVVLWGPAGFGIVPHVV</sequence>
<dbReference type="GO" id="GO:0003950">
    <property type="term" value="F:NAD+ poly-ADP-ribosyltransferase activity"/>
    <property type="evidence" value="ECO:0000318"/>
    <property type="project" value="GO_Central"/>
</dbReference>
<evidence type="ECO:0000256" key="10">
    <source>
        <dbReference type="RuleBase" id="RU361228"/>
    </source>
</evidence>
<comment type="similarity">
    <text evidence="1 10">Belongs to the Arg-specific ADP-ribosyltransferase family.</text>
</comment>
<dbReference type="GO" id="GO:0016779">
    <property type="term" value="F:nucleotidyltransferase activity"/>
    <property type="evidence" value="ECO:0007669"/>
    <property type="project" value="UniProtKB-KW"/>
</dbReference>
<evidence type="ECO:0000256" key="6">
    <source>
        <dbReference type="ARBA" id="ARBA00022857"/>
    </source>
</evidence>